<dbReference type="InterPro" id="IPR051600">
    <property type="entry name" value="Beta-PGM-like"/>
</dbReference>
<organism evidence="11 12">
    <name type="scientific">Candidatus Komeilibacteria bacterium RIFOXYC1_FULL_37_11</name>
    <dbReference type="NCBI Taxonomy" id="1798555"/>
    <lineage>
        <taxon>Bacteria</taxon>
        <taxon>Candidatus Komeiliibacteriota</taxon>
    </lineage>
</organism>
<dbReference type="InterPro" id="IPR036412">
    <property type="entry name" value="HAD-like_sf"/>
</dbReference>
<keyword evidence="6" id="KW-0413">Isomerase</keyword>
<dbReference type="NCBIfam" id="TIGR01549">
    <property type="entry name" value="HAD-SF-IA-v1"/>
    <property type="match status" value="1"/>
</dbReference>
<keyword evidence="7" id="KW-0119">Carbohydrate metabolism</keyword>
<evidence type="ECO:0000256" key="1">
    <source>
        <dbReference type="ARBA" id="ARBA00001946"/>
    </source>
</evidence>
<keyword evidence="5" id="KW-0460">Magnesium</keyword>
<dbReference type="PRINTS" id="PR00413">
    <property type="entry name" value="HADHALOGNASE"/>
</dbReference>
<comment type="cofactor">
    <cofactor evidence="1">
        <name>Mg(2+)</name>
        <dbReference type="ChEBI" id="CHEBI:18420"/>
    </cofactor>
</comment>
<dbReference type="SUPFAM" id="SSF56784">
    <property type="entry name" value="HAD-like"/>
    <property type="match status" value="1"/>
</dbReference>
<dbReference type="InterPro" id="IPR023198">
    <property type="entry name" value="PGP-like_dom2"/>
</dbReference>
<dbReference type="Gene3D" id="3.40.50.1000">
    <property type="entry name" value="HAD superfamily/HAD-like"/>
    <property type="match status" value="1"/>
</dbReference>
<evidence type="ECO:0000256" key="9">
    <source>
        <dbReference type="ARBA" id="ARBA00044968"/>
    </source>
</evidence>
<evidence type="ECO:0000256" key="8">
    <source>
        <dbReference type="ARBA" id="ARBA00044926"/>
    </source>
</evidence>
<protein>
    <recommendedName>
        <fullName evidence="10">Beta-phosphoglucomutase</fullName>
        <ecNumber evidence="9">5.4.2.6</ecNumber>
    </recommendedName>
</protein>
<evidence type="ECO:0000313" key="12">
    <source>
        <dbReference type="Proteomes" id="UP000177626"/>
    </source>
</evidence>
<accession>A0A1G2C0W8</accession>
<dbReference type="GO" id="GO:0008801">
    <property type="term" value="F:beta-phosphoglucomutase activity"/>
    <property type="evidence" value="ECO:0007669"/>
    <property type="project" value="UniProtKB-EC"/>
</dbReference>
<dbReference type="AlphaFoldDB" id="A0A1G2C0W8"/>
<keyword evidence="3" id="KW-0597">Phosphoprotein</keyword>
<reference evidence="11 12" key="1">
    <citation type="journal article" date="2016" name="Nat. Commun.">
        <title>Thousands of microbial genomes shed light on interconnected biogeochemical processes in an aquifer system.</title>
        <authorList>
            <person name="Anantharaman K."/>
            <person name="Brown C.T."/>
            <person name="Hug L.A."/>
            <person name="Sharon I."/>
            <person name="Castelle C.J."/>
            <person name="Probst A.J."/>
            <person name="Thomas B.C."/>
            <person name="Singh A."/>
            <person name="Wilkins M.J."/>
            <person name="Karaoz U."/>
            <person name="Brodie E.L."/>
            <person name="Williams K.H."/>
            <person name="Hubbard S.S."/>
            <person name="Banfield J.F."/>
        </authorList>
    </citation>
    <scope>NUCLEOTIDE SEQUENCE [LARGE SCALE GENOMIC DNA]</scope>
</reference>
<keyword evidence="4" id="KW-0479">Metal-binding</keyword>
<evidence type="ECO:0000256" key="4">
    <source>
        <dbReference type="ARBA" id="ARBA00022723"/>
    </source>
</evidence>
<dbReference type="EC" id="5.4.2.6" evidence="9"/>
<dbReference type="InterPro" id="IPR023214">
    <property type="entry name" value="HAD_sf"/>
</dbReference>
<comment type="similarity">
    <text evidence="2">Belongs to the HAD-like hydrolase superfamily. CbbY/CbbZ/Gph/YieH family.</text>
</comment>
<evidence type="ECO:0000256" key="7">
    <source>
        <dbReference type="ARBA" id="ARBA00023277"/>
    </source>
</evidence>
<dbReference type="NCBIfam" id="TIGR01509">
    <property type="entry name" value="HAD-SF-IA-v3"/>
    <property type="match status" value="1"/>
</dbReference>
<dbReference type="NCBIfam" id="TIGR02009">
    <property type="entry name" value="PGMB-YQAB-SF"/>
    <property type="match status" value="1"/>
</dbReference>
<dbReference type="InterPro" id="IPR041492">
    <property type="entry name" value="HAD_2"/>
</dbReference>
<dbReference type="InterPro" id="IPR006439">
    <property type="entry name" value="HAD-SF_hydro_IA"/>
</dbReference>
<dbReference type="Pfam" id="PF13419">
    <property type="entry name" value="HAD_2"/>
    <property type="match status" value="1"/>
</dbReference>
<dbReference type="EMBL" id="MHKQ01000008">
    <property type="protein sequence ID" value="OGY94439.1"/>
    <property type="molecule type" value="Genomic_DNA"/>
</dbReference>
<dbReference type="GO" id="GO:0046872">
    <property type="term" value="F:metal ion binding"/>
    <property type="evidence" value="ECO:0007669"/>
    <property type="project" value="UniProtKB-KW"/>
</dbReference>
<gene>
    <name evidence="11" type="ORF">A2406_03380</name>
</gene>
<evidence type="ECO:0000256" key="6">
    <source>
        <dbReference type="ARBA" id="ARBA00023235"/>
    </source>
</evidence>
<dbReference type="PANTHER" id="PTHR46193">
    <property type="entry name" value="6-PHOSPHOGLUCONATE PHOSPHATASE"/>
    <property type="match status" value="1"/>
</dbReference>
<comment type="catalytic activity">
    <reaction evidence="8">
        <text>beta-D-glucose 1-phosphate = beta-D-glucose 6-phosphate</text>
        <dbReference type="Rhea" id="RHEA:20113"/>
        <dbReference type="ChEBI" id="CHEBI:57684"/>
        <dbReference type="ChEBI" id="CHEBI:58247"/>
        <dbReference type="EC" id="5.4.2.6"/>
    </reaction>
</comment>
<evidence type="ECO:0000256" key="5">
    <source>
        <dbReference type="ARBA" id="ARBA00022842"/>
    </source>
</evidence>
<evidence type="ECO:0000256" key="2">
    <source>
        <dbReference type="ARBA" id="ARBA00006171"/>
    </source>
</evidence>
<dbReference type="SFLD" id="SFLDS00003">
    <property type="entry name" value="Haloacid_Dehalogenase"/>
    <property type="match status" value="1"/>
</dbReference>
<name>A0A1G2C0W8_9BACT</name>
<dbReference type="Gene3D" id="1.10.150.240">
    <property type="entry name" value="Putative phosphatase, domain 2"/>
    <property type="match status" value="1"/>
</dbReference>
<dbReference type="InterPro" id="IPR010976">
    <property type="entry name" value="B-phosphoglucomutase_hydrolase"/>
</dbReference>
<dbReference type="SFLD" id="SFLDG01129">
    <property type="entry name" value="C1.5:_HAD__Beta-PGM__Phosphata"/>
    <property type="match status" value="1"/>
</dbReference>
<evidence type="ECO:0000313" key="11">
    <source>
        <dbReference type="EMBL" id="OGY94439.1"/>
    </source>
</evidence>
<proteinExistence type="inferred from homology"/>
<sequence length="213" mass="23294">MIKAIIFDMDGVISDTQQNHSQTEAAILNDCGIKITADEVTAKYSSVRVEDIFRDLFKKYNIQADIEALAVKKRKMVLASLKKEVTPIEGIHNLVNTLYSAKYELAVGTTSSVANANIILKTLKLSDKFSFIASGHDVKNGKPAPDVFLLAAKKLKVKPQECLVIEDGLAGMQAAKNAGMKCIGLVKTKNKNYQADILVNKLGDISLELIKKL</sequence>
<dbReference type="PANTHER" id="PTHR46193:SF18">
    <property type="entry name" value="HEXITOL PHOSPHATASE B"/>
    <property type="match status" value="1"/>
</dbReference>
<dbReference type="Proteomes" id="UP000177626">
    <property type="component" value="Unassembled WGS sequence"/>
</dbReference>
<evidence type="ECO:0000256" key="3">
    <source>
        <dbReference type="ARBA" id="ARBA00022553"/>
    </source>
</evidence>
<evidence type="ECO:0000256" key="10">
    <source>
        <dbReference type="ARBA" id="ARBA00044991"/>
    </source>
</evidence>
<comment type="caution">
    <text evidence="11">The sequence shown here is derived from an EMBL/GenBank/DDBJ whole genome shotgun (WGS) entry which is preliminary data.</text>
</comment>
<dbReference type="SFLD" id="SFLDG01135">
    <property type="entry name" value="C1.5.6:_HAD__Beta-PGM__Phospha"/>
    <property type="match status" value="1"/>
</dbReference>